<organism evidence="1 2">
    <name type="scientific">Rhizobium mongolense</name>
    <dbReference type="NCBI Taxonomy" id="57676"/>
    <lineage>
        <taxon>Bacteria</taxon>
        <taxon>Pseudomonadati</taxon>
        <taxon>Pseudomonadota</taxon>
        <taxon>Alphaproteobacteria</taxon>
        <taxon>Hyphomicrobiales</taxon>
        <taxon>Rhizobiaceae</taxon>
        <taxon>Rhizobium/Agrobacterium group</taxon>
        <taxon>Rhizobium</taxon>
    </lineage>
</organism>
<dbReference type="RefSeq" id="WP_183927424.1">
    <property type="nucleotide sequence ID" value="NZ_JACIGM010000010.1"/>
</dbReference>
<evidence type="ECO:0000313" key="2">
    <source>
        <dbReference type="Proteomes" id="UP000533641"/>
    </source>
</evidence>
<dbReference type="Proteomes" id="UP000533641">
    <property type="component" value="Unassembled WGS sequence"/>
</dbReference>
<evidence type="ECO:0000313" key="1">
    <source>
        <dbReference type="EMBL" id="MBB4276701.1"/>
    </source>
</evidence>
<sequence>MPLNKTRPTKRGRAAIAGALLLATLTGGGAYFSEPATPPAAILALVLKSLGILRQDLGYYGKTRINGKPVTAGMNFTKAQCDASRTKSRPPTTTWAGEAPRTLRRSDIHGVIAGTRPLRIRS</sequence>
<protein>
    <submittedName>
        <fullName evidence="1">Uncharacterized protein</fullName>
    </submittedName>
</protein>
<accession>A0A7W6RQB0</accession>
<comment type="caution">
    <text evidence="1">The sequence shown here is derived from an EMBL/GenBank/DDBJ whole genome shotgun (WGS) entry which is preliminary data.</text>
</comment>
<dbReference type="AlphaFoldDB" id="A0A7W6RQB0"/>
<proteinExistence type="predicted"/>
<name>A0A7W6RQB0_9HYPH</name>
<reference evidence="1 2" key="1">
    <citation type="submission" date="2020-08" db="EMBL/GenBank/DDBJ databases">
        <title>Genomic Encyclopedia of Type Strains, Phase IV (KMG-V): Genome sequencing to study the core and pangenomes of soil and plant-associated prokaryotes.</title>
        <authorList>
            <person name="Whitman W."/>
        </authorList>
    </citation>
    <scope>NUCLEOTIDE SEQUENCE [LARGE SCALE GENOMIC DNA]</scope>
    <source>
        <strain evidence="1 2">SEMIA 402</strain>
    </source>
</reference>
<gene>
    <name evidence="1" type="ORF">GGE12_004498</name>
</gene>
<dbReference type="EMBL" id="JACIGM010000010">
    <property type="protein sequence ID" value="MBB4276701.1"/>
    <property type="molecule type" value="Genomic_DNA"/>
</dbReference>